<evidence type="ECO:0000313" key="3">
    <source>
        <dbReference type="EMBL" id="CAF3913541.1"/>
    </source>
</evidence>
<dbReference type="EMBL" id="CAJOBC010006868">
    <property type="protein sequence ID" value="CAF3913541.1"/>
    <property type="molecule type" value="Genomic_DNA"/>
</dbReference>
<dbReference type="AlphaFoldDB" id="A0A814SLI4"/>
<keyword evidence="1" id="KW-0812">Transmembrane</keyword>
<dbReference type="Gene3D" id="2.60.120.200">
    <property type="match status" value="1"/>
</dbReference>
<name>A0A814SLI4_9BILA</name>
<organism evidence="2 4">
    <name type="scientific">Didymodactylos carnosus</name>
    <dbReference type="NCBI Taxonomy" id="1234261"/>
    <lineage>
        <taxon>Eukaryota</taxon>
        <taxon>Metazoa</taxon>
        <taxon>Spiralia</taxon>
        <taxon>Gnathifera</taxon>
        <taxon>Rotifera</taxon>
        <taxon>Eurotatoria</taxon>
        <taxon>Bdelloidea</taxon>
        <taxon>Philodinida</taxon>
        <taxon>Philodinidae</taxon>
        <taxon>Didymodactylos</taxon>
    </lineage>
</organism>
<dbReference type="SUPFAM" id="SSF49899">
    <property type="entry name" value="Concanavalin A-like lectins/glucanases"/>
    <property type="match status" value="1"/>
</dbReference>
<reference evidence="2" key="1">
    <citation type="submission" date="2021-02" db="EMBL/GenBank/DDBJ databases">
        <authorList>
            <person name="Nowell W R."/>
        </authorList>
    </citation>
    <scope>NUCLEOTIDE SEQUENCE</scope>
</reference>
<sequence length="298" mass="32189">NQPASVIKVLDVHTLNSVTSKSTSFLASTSGKAIVVASISAVIITVAVIVPVVIKTSTSSSTTTSKLSPLPLLPPMPLLPHAPPVIPDHFVQYPSPSTCTCASGWIGASCTTVFSAIMWPFDGTLNDYYGIFNAGPDNGRTATYVYPGYTGYGGALSLGLHGTSQSVSIPTFLSIWHVSFTLEAWIYPTAFSWTYGGNPDNALFGQCQSQSTDQCLHIILRSQRIYFGFYGDDLSGSIVFQPNQWYHVTYAYEQSTQQQYTYVNGVNDGQRTSNQYNGQAGNFTNAIIQQHPPTPQTA</sequence>
<accession>A0A814SLI4</accession>
<keyword evidence="4" id="KW-1185">Reference proteome</keyword>
<evidence type="ECO:0000256" key="1">
    <source>
        <dbReference type="SAM" id="Phobius"/>
    </source>
</evidence>
<comment type="caution">
    <text evidence="2">The sequence shown here is derived from an EMBL/GenBank/DDBJ whole genome shotgun (WGS) entry which is preliminary data.</text>
</comment>
<proteinExistence type="predicted"/>
<dbReference type="Proteomes" id="UP000681722">
    <property type="component" value="Unassembled WGS sequence"/>
</dbReference>
<dbReference type="InterPro" id="IPR013320">
    <property type="entry name" value="ConA-like_dom_sf"/>
</dbReference>
<feature type="transmembrane region" description="Helical" evidence="1">
    <location>
        <begin position="33"/>
        <end position="54"/>
    </location>
</feature>
<evidence type="ECO:0000313" key="2">
    <source>
        <dbReference type="EMBL" id="CAF1149966.1"/>
    </source>
</evidence>
<gene>
    <name evidence="2" type="ORF">GPM918_LOCUS21128</name>
    <name evidence="3" type="ORF">SRO942_LOCUS21126</name>
</gene>
<evidence type="ECO:0000313" key="4">
    <source>
        <dbReference type="Proteomes" id="UP000663829"/>
    </source>
</evidence>
<keyword evidence="1" id="KW-1133">Transmembrane helix</keyword>
<dbReference type="Pfam" id="PF13385">
    <property type="entry name" value="Laminin_G_3"/>
    <property type="match status" value="1"/>
</dbReference>
<dbReference type="OrthoDB" id="10362632at2759"/>
<keyword evidence="1" id="KW-0472">Membrane</keyword>
<feature type="non-terminal residue" evidence="2">
    <location>
        <position position="1"/>
    </location>
</feature>
<protein>
    <submittedName>
        <fullName evidence="2">Uncharacterized protein</fullName>
    </submittedName>
</protein>
<dbReference type="Proteomes" id="UP000663829">
    <property type="component" value="Unassembled WGS sequence"/>
</dbReference>
<dbReference type="EMBL" id="CAJNOQ010006867">
    <property type="protein sequence ID" value="CAF1149966.1"/>
    <property type="molecule type" value="Genomic_DNA"/>
</dbReference>